<evidence type="ECO:0000256" key="1">
    <source>
        <dbReference type="RuleBase" id="RU004560"/>
    </source>
</evidence>
<feature type="domain" description="AAA+ ATPase" evidence="3">
    <location>
        <begin position="255"/>
        <end position="418"/>
    </location>
</feature>
<dbReference type="InterPro" id="IPR006073">
    <property type="entry name" value="GTP-bd"/>
</dbReference>
<dbReference type="Pfam" id="PF01926">
    <property type="entry name" value="MMR_HSR1"/>
    <property type="match status" value="2"/>
</dbReference>
<protein>
    <recommendedName>
        <fullName evidence="3">AAA+ ATPase domain-containing protein</fullName>
    </recommendedName>
</protein>
<dbReference type="SUPFAM" id="SSF52540">
    <property type="entry name" value="P-loop containing nucleoside triphosphate hydrolases"/>
    <property type="match status" value="4"/>
</dbReference>
<evidence type="ECO:0000259" key="3">
    <source>
        <dbReference type="SMART" id="SM00382"/>
    </source>
</evidence>
<dbReference type="Proteomes" id="UP000559027">
    <property type="component" value="Unassembled WGS sequence"/>
</dbReference>
<comment type="caution">
    <text evidence="4">The sequence shown here is derived from an EMBL/GenBank/DDBJ whole genome shotgun (WGS) entry which is preliminary data.</text>
</comment>
<keyword evidence="1" id="KW-0547">Nucleotide-binding</keyword>
<evidence type="ECO:0000256" key="2">
    <source>
        <dbReference type="SAM" id="Coils"/>
    </source>
</evidence>
<dbReference type="InterPro" id="IPR030379">
    <property type="entry name" value="G_SEPTIN_dom"/>
</dbReference>
<evidence type="ECO:0000313" key="5">
    <source>
        <dbReference type="Proteomes" id="UP000559027"/>
    </source>
</evidence>
<accession>A0A8H5CZV1</accession>
<feature type="domain" description="AAA+ ATPase" evidence="3">
    <location>
        <begin position="527"/>
        <end position="687"/>
    </location>
</feature>
<dbReference type="EMBL" id="JAACJO010000013">
    <property type="protein sequence ID" value="KAF5351032.1"/>
    <property type="molecule type" value="Genomic_DNA"/>
</dbReference>
<gene>
    <name evidence="4" type="ORF">D9756_008415</name>
</gene>
<name>A0A8H5CZV1_9AGAR</name>
<dbReference type="CDD" id="cd00882">
    <property type="entry name" value="Ras_like_GTPase"/>
    <property type="match status" value="4"/>
</dbReference>
<dbReference type="Pfam" id="PF00735">
    <property type="entry name" value="Septin"/>
    <property type="match status" value="1"/>
</dbReference>
<evidence type="ECO:0000313" key="4">
    <source>
        <dbReference type="EMBL" id="KAF5351032.1"/>
    </source>
</evidence>
<dbReference type="PANTHER" id="PTHR14143:SF1">
    <property type="entry name" value="IRG-TYPE G DOMAIN-CONTAINING PROTEIN"/>
    <property type="match status" value="1"/>
</dbReference>
<keyword evidence="2" id="KW-0175">Coiled coil</keyword>
<keyword evidence="5" id="KW-1185">Reference proteome</keyword>
<sequence length="1206" mass="137637">MDTSPYMHMFGDRNFDRIDKVVPVVPHELSGDDIVILVMGPKGAGKSTFIQAVVGTHYNSNGIGCVSESATSETYALRILFKDGDKPNIVLVDTPGFENDNQVNNQNFEPLIKWYNASGTKNSTTSDNDIMRRVSGILLLHPIADNYRSGNFAANLQWFKKSCDKDIHKRVVLTTTMWPNESSPGYSPKPQREYEKYEQDLNSLFRQTMILSGSKPCRFTGTSLSAQEIVNEIIKAERSRSIEVTPISAHELTEDDIIIAVMGPTGVGKSSFIQLVAGGDYNTIEVGEGLGSTTSEVKALRIMFKNAKNRNIVLIDTPGFDDTFKYNHEVLETIVEWLSLSGKKSSRTGEDRRISGILYLHRITDIRFSGSITENFELFKKLCGKDFYKRVILTTTMWPDENNSAPSLELKNEYERREQELKDDHWRIMIKSGSKARRFLRTLPSAEQIINEIVETELRNQEQPLMQIQSEMASGSLWETQAGKYFIHKIWGLSQTRKYIRPRLFKERDFRTIDKVMPVSTHELTENDMIIVVMGPPGAGKSTLIQVAARTSSNIEHQSQAEVSALRITFKEQGDTSIVLVDTPGFGHAEKNDLHVLETLAQWFKDVGSNDHGTCGSPRISGIFYLHPIAGIESSADAVWKNFEIFQKLCGKDFCDRVILTTSMWPSEQDAAYWYSVYRENKLKDKDWRWMIAWGSKVCRFDGTWRSVERMVNEIVIAEREKQERLHERILQIQREIAREFKPLPSTQAGQHLRVILIQLVQQQNEELKRLKRELRGSTSSDVELSAKFDKLQQEKRANEEVIHRLKRPRVLNTFNKIPVRPLSHILSSSNVNASQTPSKEHESDIVQDLMPFNDLRVIKELFLDNIHDVMPVSVHELTANDIIIVVMGPTGAGKSTFIKTVTGTRYDHNEVGHRLKSATSEVSALRVTFTASGNTNLVLVDTPGFDDTYKSDLEILKTIARWLNDVAQTKDSRARGRETRRRISGILYMHRITDIRMTGSIMKNFEMFQKLCGNDFFNRIILTTTMWPNEHYGFDGLQELEREFEAREQDLKETYWKFMTASGSKVRRFTGTPHSAQRIINEIVISERDSQEQFYVKIVQIQREMAYESKPVPGTQAGKHLHGVLAELVERKNRTLDELMTELSNPTEQDPDEIERLLDKLRALRHDKDTAMKDMNKLDNPRSFTLGATIRGLVVGFLNISHSTS</sequence>
<dbReference type="Gene3D" id="3.40.50.300">
    <property type="entry name" value="P-loop containing nucleotide triphosphate hydrolases"/>
    <property type="match status" value="4"/>
</dbReference>
<reference evidence="4 5" key="1">
    <citation type="journal article" date="2020" name="ISME J.">
        <title>Uncovering the hidden diversity of litter-decomposition mechanisms in mushroom-forming fungi.</title>
        <authorList>
            <person name="Floudas D."/>
            <person name="Bentzer J."/>
            <person name="Ahren D."/>
            <person name="Johansson T."/>
            <person name="Persson P."/>
            <person name="Tunlid A."/>
        </authorList>
    </citation>
    <scope>NUCLEOTIDE SEQUENCE [LARGE SCALE GENOMIC DNA]</scope>
    <source>
        <strain evidence="4 5">CBS 146.42</strain>
    </source>
</reference>
<organism evidence="4 5">
    <name type="scientific">Leucocoprinus leucothites</name>
    <dbReference type="NCBI Taxonomy" id="201217"/>
    <lineage>
        <taxon>Eukaryota</taxon>
        <taxon>Fungi</taxon>
        <taxon>Dikarya</taxon>
        <taxon>Basidiomycota</taxon>
        <taxon>Agaricomycotina</taxon>
        <taxon>Agaricomycetes</taxon>
        <taxon>Agaricomycetidae</taxon>
        <taxon>Agaricales</taxon>
        <taxon>Agaricineae</taxon>
        <taxon>Agaricaceae</taxon>
        <taxon>Leucocoprinus</taxon>
    </lineage>
</organism>
<proteinExistence type="inferred from homology"/>
<dbReference type="OrthoDB" id="8954335at2759"/>
<feature type="coiled-coil region" evidence="2">
    <location>
        <begin position="754"/>
        <end position="781"/>
    </location>
</feature>
<keyword evidence="1" id="KW-0342">GTP-binding</keyword>
<dbReference type="GO" id="GO:0005525">
    <property type="term" value="F:GTP binding"/>
    <property type="evidence" value="ECO:0007669"/>
    <property type="project" value="UniProtKB-KW"/>
</dbReference>
<dbReference type="AlphaFoldDB" id="A0A8H5CZV1"/>
<dbReference type="SMART" id="SM00382">
    <property type="entry name" value="AAA"/>
    <property type="match status" value="4"/>
</dbReference>
<dbReference type="InterPro" id="IPR003593">
    <property type="entry name" value="AAA+_ATPase"/>
</dbReference>
<dbReference type="PANTHER" id="PTHR14143">
    <property type="entry name" value="INTERFERON-INDUCIBLE GTPASE FAMILY MEMBER"/>
    <property type="match status" value="1"/>
</dbReference>
<dbReference type="InterPro" id="IPR027417">
    <property type="entry name" value="P-loop_NTPase"/>
</dbReference>
<feature type="domain" description="AAA+ ATPase" evidence="3">
    <location>
        <begin position="881"/>
        <end position="994"/>
    </location>
</feature>
<feature type="domain" description="AAA+ ATPase" evidence="3">
    <location>
        <begin position="32"/>
        <end position="145"/>
    </location>
</feature>
<comment type="similarity">
    <text evidence="1">Belongs to the TRAFAC class TrmE-Era-EngA-EngB-Septin-like GTPase superfamily. Septin GTPase family.</text>
</comment>